<feature type="region of interest" description="Disordered" evidence="1">
    <location>
        <begin position="81"/>
        <end position="104"/>
    </location>
</feature>
<name>A0A1C3H339_9GAMM</name>
<dbReference type="EMBL" id="FKLO01000031">
    <property type="protein sequence ID" value="SAM60653.1"/>
    <property type="molecule type" value="Genomic_DNA"/>
</dbReference>
<reference evidence="3" key="1">
    <citation type="submission" date="2016-04" db="EMBL/GenBank/DDBJ databases">
        <authorList>
            <person name="Tagini F."/>
        </authorList>
    </citation>
    <scope>NUCLEOTIDE SEQUENCE [LARGE SCALE GENOMIC DNA]</scope>
    <source>
        <strain evidence="3">CHUV0807</strain>
    </source>
</reference>
<proteinExistence type="predicted"/>
<dbReference type="AlphaFoldDB" id="A0A1C3H339"/>
<evidence type="ECO:0000256" key="1">
    <source>
        <dbReference type="SAM" id="MobiDB-lite"/>
    </source>
</evidence>
<accession>A0A1C3H339</accession>
<dbReference type="RefSeq" id="WP_079539807.1">
    <property type="nucleotide sequence ID" value="NZ_FKLO01000031.1"/>
</dbReference>
<protein>
    <submittedName>
        <fullName evidence="2">Uncharacterized protein</fullName>
    </submittedName>
</protein>
<evidence type="ECO:0000313" key="3">
    <source>
        <dbReference type="Proteomes" id="UP000190837"/>
    </source>
</evidence>
<sequence>MKTLTKLIALIGLAFGAKIGWEHGGKDMAQNAAYEFAEDKFKGRAQQQIKHLRKELAQKDQYIAELTQQLKQLTTENEKLQKYQQEAEKKKDSLHRMFGEDEPK</sequence>
<gene>
    <name evidence="2" type="ORF">CHUV0807_0750</name>
</gene>
<dbReference type="Proteomes" id="UP000190837">
    <property type="component" value="Unassembled WGS sequence"/>
</dbReference>
<evidence type="ECO:0000313" key="2">
    <source>
        <dbReference type="EMBL" id="SAM60653.1"/>
    </source>
</evidence>
<organism evidence="2 3">
    <name type="scientific">Cardiobacterium hominis</name>
    <dbReference type="NCBI Taxonomy" id="2718"/>
    <lineage>
        <taxon>Bacteria</taxon>
        <taxon>Pseudomonadati</taxon>
        <taxon>Pseudomonadota</taxon>
        <taxon>Gammaproteobacteria</taxon>
        <taxon>Cardiobacteriales</taxon>
        <taxon>Cardiobacteriaceae</taxon>
        <taxon>Cardiobacterium</taxon>
    </lineage>
</organism>